<dbReference type="Proteomes" id="UP001200313">
    <property type="component" value="Unassembled WGS sequence"/>
</dbReference>
<dbReference type="EMBL" id="JAKNJB010000006">
    <property type="protein sequence ID" value="MCG4526345.1"/>
    <property type="molecule type" value="Genomic_DNA"/>
</dbReference>
<evidence type="ECO:0000313" key="1">
    <source>
        <dbReference type="EMBL" id="MCG4526345.1"/>
    </source>
</evidence>
<comment type="caution">
    <text evidence="1">The sequence shown here is derived from an EMBL/GenBank/DDBJ whole genome shotgun (WGS) entry which is preliminary data.</text>
</comment>
<dbReference type="RefSeq" id="WP_177694411.1">
    <property type="nucleotide sequence ID" value="NZ_JAKNJB010000006.1"/>
</dbReference>
<name>A0ABS9M737_9FIRM</name>
<gene>
    <name evidence="1" type="ORF">L0P79_04550</name>
</gene>
<keyword evidence="2" id="KW-1185">Reference proteome</keyword>
<protein>
    <submittedName>
        <fullName evidence="1">Uncharacterized protein</fullName>
    </submittedName>
</protein>
<organism evidence="1 2">
    <name type="scientific">Intestinimonas massiliensis</name>
    <name type="common">ex Afouda et al. 2020</name>
    <dbReference type="NCBI Taxonomy" id="1673721"/>
    <lineage>
        <taxon>Bacteria</taxon>
        <taxon>Bacillati</taxon>
        <taxon>Bacillota</taxon>
        <taxon>Clostridia</taxon>
        <taxon>Eubacteriales</taxon>
        <taxon>Intestinimonas</taxon>
    </lineage>
</organism>
<proteinExistence type="predicted"/>
<reference evidence="1 2" key="1">
    <citation type="submission" date="2022-01" db="EMBL/GenBank/DDBJ databases">
        <title>Collection of gut derived symbiotic bacterial strains cultured from healthy donors.</title>
        <authorList>
            <person name="Lin H."/>
            <person name="Kohout C."/>
            <person name="Waligurski E."/>
            <person name="Pamer E.G."/>
        </authorList>
    </citation>
    <scope>NUCLEOTIDE SEQUENCE [LARGE SCALE GENOMIC DNA]</scope>
    <source>
        <strain evidence="1 2">DFI.3.7</strain>
    </source>
</reference>
<sequence length="335" mass="38135">MKATKEVLAELKAKGFQFVQYPGQELYIAYSERRLFHTGCGISETSIEWLKEMFDGPPQEKPEGSSISNQEAQVRIMRLELAIQELLKPGKLDELFPLLPLTKAGKFHKTAATNLYIPGIKYTVNEDYFSQSEVALQIAAYGRSTYHPFQWEVYPEIGILRINPGASFVGRKTPPNLIDEKGNIMAPAAPLKKNKYLKQEELVPGTGYLDPKGTEYMYLGRLRRHRVEDSIDWNGNPCHFDVVMSLTDPLYLRMTPKAKKEIAACATLQEYLQKRFDAAEDEHLFTGLNETISKKFVEKGTVYFDADHNKVQGIHVEKDIVWLPQGTVKFDIDLP</sequence>
<evidence type="ECO:0000313" key="2">
    <source>
        <dbReference type="Proteomes" id="UP001200313"/>
    </source>
</evidence>
<accession>A0ABS9M737</accession>